<accession>A0ABD1MGV6</accession>
<dbReference type="EMBL" id="JBGMDY010000005">
    <property type="protein sequence ID" value="KAL2334984.1"/>
    <property type="molecule type" value="Genomic_DNA"/>
</dbReference>
<sequence length="51" mass="6183">MRQKDAEDNYTRKSIVTLNHTYILRLRLLKSYFSSYILLYGDGMTERQDHK</sequence>
<protein>
    <submittedName>
        <fullName evidence="1">Uncharacterized protein</fullName>
    </submittedName>
</protein>
<proteinExistence type="predicted"/>
<evidence type="ECO:0000313" key="1">
    <source>
        <dbReference type="EMBL" id="KAL2334984.1"/>
    </source>
</evidence>
<dbReference type="AlphaFoldDB" id="A0ABD1MGV6"/>
<gene>
    <name evidence="1" type="ORF">Fmac_016197</name>
</gene>
<dbReference type="Proteomes" id="UP001603857">
    <property type="component" value="Unassembled WGS sequence"/>
</dbReference>
<organism evidence="1 2">
    <name type="scientific">Flemingia macrophylla</name>
    <dbReference type="NCBI Taxonomy" id="520843"/>
    <lineage>
        <taxon>Eukaryota</taxon>
        <taxon>Viridiplantae</taxon>
        <taxon>Streptophyta</taxon>
        <taxon>Embryophyta</taxon>
        <taxon>Tracheophyta</taxon>
        <taxon>Spermatophyta</taxon>
        <taxon>Magnoliopsida</taxon>
        <taxon>eudicotyledons</taxon>
        <taxon>Gunneridae</taxon>
        <taxon>Pentapetalae</taxon>
        <taxon>rosids</taxon>
        <taxon>fabids</taxon>
        <taxon>Fabales</taxon>
        <taxon>Fabaceae</taxon>
        <taxon>Papilionoideae</taxon>
        <taxon>50 kb inversion clade</taxon>
        <taxon>NPAAA clade</taxon>
        <taxon>indigoferoid/millettioid clade</taxon>
        <taxon>Phaseoleae</taxon>
        <taxon>Flemingia</taxon>
    </lineage>
</organism>
<comment type="caution">
    <text evidence="1">The sequence shown here is derived from an EMBL/GenBank/DDBJ whole genome shotgun (WGS) entry which is preliminary data.</text>
</comment>
<name>A0ABD1MGV6_9FABA</name>
<reference evidence="1 2" key="1">
    <citation type="submission" date="2024-08" db="EMBL/GenBank/DDBJ databases">
        <title>Insights into the chromosomal genome structure of Flemingia macrophylla.</title>
        <authorList>
            <person name="Ding Y."/>
            <person name="Zhao Y."/>
            <person name="Bi W."/>
            <person name="Wu M."/>
            <person name="Zhao G."/>
            <person name="Gong Y."/>
            <person name="Li W."/>
            <person name="Zhang P."/>
        </authorList>
    </citation>
    <scope>NUCLEOTIDE SEQUENCE [LARGE SCALE GENOMIC DNA]</scope>
    <source>
        <strain evidence="1">DYQJB</strain>
        <tissue evidence="1">Leaf</tissue>
    </source>
</reference>
<evidence type="ECO:0000313" key="2">
    <source>
        <dbReference type="Proteomes" id="UP001603857"/>
    </source>
</evidence>
<keyword evidence="2" id="KW-1185">Reference proteome</keyword>